<organism evidence="8 9">
    <name type="scientific">Pocillopora meandrina</name>
    <dbReference type="NCBI Taxonomy" id="46732"/>
    <lineage>
        <taxon>Eukaryota</taxon>
        <taxon>Metazoa</taxon>
        <taxon>Cnidaria</taxon>
        <taxon>Anthozoa</taxon>
        <taxon>Hexacorallia</taxon>
        <taxon>Scleractinia</taxon>
        <taxon>Astrocoeniina</taxon>
        <taxon>Pocilloporidae</taxon>
        <taxon>Pocillopora</taxon>
    </lineage>
</organism>
<evidence type="ECO:0000256" key="1">
    <source>
        <dbReference type="ARBA" id="ARBA00022763"/>
    </source>
</evidence>
<dbReference type="InterPro" id="IPR023170">
    <property type="entry name" value="HhH_base_excis_C"/>
</dbReference>
<evidence type="ECO:0000313" key="9">
    <source>
        <dbReference type="Proteomes" id="UP001159428"/>
    </source>
</evidence>
<accession>A0AAU9W992</accession>
<evidence type="ECO:0000256" key="5">
    <source>
        <dbReference type="ARBA" id="ARBA00023295"/>
    </source>
</evidence>
<reference evidence="8 9" key="1">
    <citation type="submission" date="2022-05" db="EMBL/GenBank/DDBJ databases">
        <authorList>
            <consortium name="Genoscope - CEA"/>
            <person name="William W."/>
        </authorList>
    </citation>
    <scope>NUCLEOTIDE SEQUENCE [LARGE SCALE GENOMIC DNA]</scope>
</reference>
<dbReference type="GO" id="GO:0016829">
    <property type="term" value="F:lyase activity"/>
    <property type="evidence" value="ECO:0007669"/>
    <property type="project" value="UniProtKB-KW"/>
</dbReference>
<dbReference type="Pfam" id="PF00730">
    <property type="entry name" value="HhH-GPD"/>
    <property type="match status" value="1"/>
</dbReference>
<keyword evidence="4" id="KW-0456">Lyase</keyword>
<dbReference type="GO" id="GO:0000703">
    <property type="term" value="F:oxidized pyrimidine nucleobase lesion DNA N-glycosylase activity"/>
    <property type="evidence" value="ECO:0007669"/>
    <property type="project" value="TreeGrafter"/>
</dbReference>
<gene>
    <name evidence="8" type="ORF">PMEA_00001530</name>
</gene>
<evidence type="ECO:0000313" key="8">
    <source>
        <dbReference type="EMBL" id="CAH3106426.1"/>
    </source>
</evidence>
<dbReference type="SMART" id="SM00478">
    <property type="entry name" value="ENDO3c"/>
    <property type="match status" value="1"/>
</dbReference>
<comment type="caution">
    <text evidence="8">The sequence shown here is derived from an EMBL/GenBank/DDBJ whole genome shotgun (WGS) entry which is preliminary data.</text>
</comment>
<dbReference type="EMBL" id="CALNXJ010000010">
    <property type="protein sequence ID" value="CAH3106426.1"/>
    <property type="molecule type" value="Genomic_DNA"/>
</dbReference>
<evidence type="ECO:0000256" key="2">
    <source>
        <dbReference type="ARBA" id="ARBA00022801"/>
    </source>
</evidence>
<dbReference type="InterPro" id="IPR003265">
    <property type="entry name" value="HhH-GPD_domain"/>
</dbReference>
<dbReference type="AlphaFoldDB" id="A0AAU9W992"/>
<proteinExistence type="predicted"/>
<keyword evidence="2" id="KW-0378">Hydrolase</keyword>
<evidence type="ECO:0000256" key="6">
    <source>
        <dbReference type="SAM" id="MobiDB-lite"/>
    </source>
</evidence>
<dbReference type="Proteomes" id="UP001159428">
    <property type="component" value="Unassembled WGS sequence"/>
</dbReference>
<keyword evidence="3" id="KW-0234">DNA repair</keyword>
<dbReference type="SUPFAM" id="SSF48150">
    <property type="entry name" value="DNA-glycosylase"/>
    <property type="match status" value="1"/>
</dbReference>
<keyword evidence="5" id="KW-0326">Glycosidase</keyword>
<dbReference type="InterPro" id="IPR011257">
    <property type="entry name" value="DNA_glycosylase"/>
</dbReference>
<sequence>MRKTRDAPVDSQGCEKTADESQSPEMVRYQVLISLMLSSQRKDQVTFAAMGKLKAYGLTIENILTTSTSKIGELIYPVGFWKVSKFLSESGTTLLFHHHILTNSIAPLSANFQVWAQKMVHITMNVAWRQVTGTGVDTHVHRISNRPGWVKKCTKLPEETRIADELNVLMVGFGQETCVPVSPMCKFCLNSKICPEG</sequence>
<dbReference type="Gene3D" id="1.10.1670.10">
    <property type="entry name" value="Helix-hairpin-Helix base-excision DNA repair enzymes (C-terminal)"/>
    <property type="match status" value="1"/>
</dbReference>
<name>A0AAU9W992_9CNID</name>
<protein>
    <recommendedName>
        <fullName evidence="7">HhH-GPD domain-containing protein</fullName>
    </recommendedName>
</protein>
<dbReference type="PANTHER" id="PTHR43286">
    <property type="entry name" value="ENDONUCLEASE III-LIKE PROTEIN 1"/>
    <property type="match status" value="1"/>
</dbReference>
<keyword evidence="1" id="KW-0227">DNA damage</keyword>
<dbReference type="GO" id="GO:0003906">
    <property type="term" value="F:DNA-(apurinic or apyrimidinic site) endonuclease activity"/>
    <property type="evidence" value="ECO:0007669"/>
    <property type="project" value="TreeGrafter"/>
</dbReference>
<keyword evidence="9" id="KW-1185">Reference proteome</keyword>
<dbReference type="GO" id="GO:0006289">
    <property type="term" value="P:nucleotide-excision repair"/>
    <property type="evidence" value="ECO:0007669"/>
    <property type="project" value="TreeGrafter"/>
</dbReference>
<dbReference type="GO" id="GO:0005634">
    <property type="term" value="C:nucleus"/>
    <property type="evidence" value="ECO:0007669"/>
    <property type="project" value="TreeGrafter"/>
</dbReference>
<evidence type="ECO:0000259" key="7">
    <source>
        <dbReference type="SMART" id="SM00478"/>
    </source>
</evidence>
<evidence type="ECO:0000256" key="4">
    <source>
        <dbReference type="ARBA" id="ARBA00023239"/>
    </source>
</evidence>
<dbReference type="PANTHER" id="PTHR43286:SF1">
    <property type="entry name" value="ENDONUCLEASE III-LIKE PROTEIN 1"/>
    <property type="match status" value="1"/>
</dbReference>
<feature type="domain" description="HhH-GPD" evidence="7">
    <location>
        <begin position="37"/>
        <end position="176"/>
    </location>
</feature>
<feature type="region of interest" description="Disordered" evidence="6">
    <location>
        <begin position="1"/>
        <end position="22"/>
    </location>
</feature>
<dbReference type="Gene3D" id="1.10.340.30">
    <property type="entry name" value="Hypothetical protein, domain 2"/>
    <property type="match status" value="1"/>
</dbReference>
<dbReference type="GO" id="GO:0006285">
    <property type="term" value="P:base-excision repair, AP site formation"/>
    <property type="evidence" value="ECO:0007669"/>
    <property type="project" value="TreeGrafter"/>
</dbReference>
<evidence type="ECO:0000256" key="3">
    <source>
        <dbReference type="ARBA" id="ARBA00023204"/>
    </source>
</evidence>